<accession>A0ABU7WPK9</accession>
<evidence type="ECO:0000313" key="2">
    <source>
        <dbReference type="EMBL" id="MEF3113458.1"/>
    </source>
</evidence>
<evidence type="ECO:0000313" key="3">
    <source>
        <dbReference type="Proteomes" id="UP001348265"/>
    </source>
</evidence>
<keyword evidence="3" id="KW-1185">Reference proteome</keyword>
<dbReference type="PANTHER" id="PTHR43312">
    <property type="entry name" value="D-THREO-ALDOSE 1-DEHYDROGENASE"/>
    <property type="match status" value="1"/>
</dbReference>
<protein>
    <submittedName>
        <fullName evidence="2">Aldo/keto reductase</fullName>
        <ecNumber evidence="2">1.1.1.-</ecNumber>
    </submittedName>
</protein>
<gene>
    <name evidence="2" type="ORF">RB636_09640</name>
</gene>
<reference evidence="2 3" key="1">
    <citation type="submission" date="2023-08" db="EMBL/GenBank/DDBJ databases">
        <authorList>
            <person name="Sharma P."/>
            <person name="Verma V."/>
            <person name="Mohan M.K."/>
            <person name="Dubey A.K."/>
        </authorList>
    </citation>
    <scope>NUCLEOTIDE SEQUENCE [LARGE SCALE GENOMIC DNA]</scope>
    <source>
        <strain evidence="2 3">ADP4</strain>
    </source>
</reference>
<dbReference type="Pfam" id="PF00248">
    <property type="entry name" value="Aldo_ket_red"/>
    <property type="match status" value="1"/>
</dbReference>
<name>A0ABU7WPK9_9ACTN</name>
<proteinExistence type="predicted"/>
<dbReference type="InterPro" id="IPR053135">
    <property type="entry name" value="AKR2_Oxidoreductase"/>
</dbReference>
<feature type="domain" description="NADP-dependent oxidoreductase" evidence="1">
    <location>
        <begin position="16"/>
        <end position="316"/>
    </location>
</feature>
<sequence length="327" mass="37105">MRYRRLGRTGWQVSEVGYGMWGVGGGPGGWTGEDDRTSAASLRLAVESGCNFFDTAWIYGRGHSERLLGGLLRERGARGLYVSTKIPPKDRAWPSRRDSRLEDVFPDDHVRCYLEKSRENVGVDRIDLLHYHVWEDSWAADRRWQDQVRAMKSEGLVGAVGISVNRWEPWNVLAAIATGLVDVVQVIYNIFDQAPEDRLFDACAAHDVGVIARVPFDEGTLTGTLTEDTRWPEGDWRSSYFVPDNLAASVERAERLRPVVPEGMTMPELALRFVLQHPAVATVIPGMRRPEHVRANLGVSDGVRLSERLMSRLREHRWDRQPTEWSQ</sequence>
<dbReference type="CDD" id="cd19086">
    <property type="entry name" value="AKR_AKR11C1"/>
    <property type="match status" value="1"/>
</dbReference>
<dbReference type="PANTHER" id="PTHR43312:SF1">
    <property type="entry name" value="NADP-DEPENDENT OXIDOREDUCTASE DOMAIN-CONTAINING PROTEIN"/>
    <property type="match status" value="1"/>
</dbReference>
<organism evidence="2 3">
    <name type="scientific">Streptomyces chrestomyceticus</name>
    <dbReference type="NCBI Taxonomy" id="68185"/>
    <lineage>
        <taxon>Bacteria</taxon>
        <taxon>Bacillati</taxon>
        <taxon>Actinomycetota</taxon>
        <taxon>Actinomycetes</taxon>
        <taxon>Kitasatosporales</taxon>
        <taxon>Streptomycetaceae</taxon>
        <taxon>Streptomyces</taxon>
    </lineage>
</organism>
<evidence type="ECO:0000259" key="1">
    <source>
        <dbReference type="Pfam" id="PF00248"/>
    </source>
</evidence>
<dbReference type="GO" id="GO:0016491">
    <property type="term" value="F:oxidoreductase activity"/>
    <property type="evidence" value="ECO:0007669"/>
    <property type="project" value="UniProtKB-KW"/>
</dbReference>
<dbReference type="InterPro" id="IPR023210">
    <property type="entry name" value="NADP_OxRdtase_dom"/>
</dbReference>
<dbReference type="Proteomes" id="UP001348265">
    <property type="component" value="Unassembled WGS sequence"/>
</dbReference>
<dbReference type="InterPro" id="IPR036812">
    <property type="entry name" value="NAD(P)_OxRdtase_dom_sf"/>
</dbReference>
<keyword evidence="2" id="KW-0560">Oxidoreductase</keyword>
<comment type="caution">
    <text evidence="2">The sequence shown here is derived from an EMBL/GenBank/DDBJ whole genome shotgun (WGS) entry which is preliminary data.</text>
</comment>
<dbReference type="RefSeq" id="WP_331786097.1">
    <property type="nucleotide sequence ID" value="NZ_JAVFKM010000004.1"/>
</dbReference>
<dbReference type="SUPFAM" id="SSF51430">
    <property type="entry name" value="NAD(P)-linked oxidoreductase"/>
    <property type="match status" value="1"/>
</dbReference>
<dbReference type="EC" id="1.1.1.-" evidence="2"/>
<dbReference type="Gene3D" id="3.20.20.100">
    <property type="entry name" value="NADP-dependent oxidoreductase domain"/>
    <property type="match status" value="1"/>
</dbReference>
<dbReference type="EMBL" id="JAVFKM010000004">
    <property type="protein sequence ID" value="MEF3113458.1"/>
    <property type="molecule type" value="Genomic_DNA"/>
</dbReference>